<dbReference type="RefSeq" id="WP_246355619.1">
    <property type="nucleotide sequence ID" value="NZ_CADIKH010000001.1"/>
</dbReference>
<keyword evidence="3" id="KW-1185">Reference proteome</keyword>
<reference evidence="2 3" key="1">
    <citation type="submission" date="2020-04" db="EMBL/GenBank/DDBJ databases">
        <authorList>
            <person name="De Canck E."/>
        </authorList>
    </citation>
    <scope>NUCLEOTIDE SEQUENCE [LARGE SCALE GENOMIC DNA]</scope>
    <source>
        <strain evidence="2 3">LMG 29542</strain>
    </source>
</reference>
<organism evidence="2 3">
    <name type="scientific">Paraburkholderia humisilvae</name>
    <dbReference type="NCBI Taxonomy" id="627669"/>
    <lineage>
        <taxon>Bacteria</taxon>
        <taxon>Pseudomonadati</taxon>
        <taxon>Pseudomonadota</taxon>
        <taxon>Betaproteobacteria</taxon>
        <taxon>Burkholderiales</taxon>
        <taxon>Burkholderiaceae</taxon>
        <taxon>Paraburkholderia</taxon>
    </lineage>
</organism>
<name>A0A6J5CVS4_9BURK</name>
<sequence>MEPINVQYFRLKPTIDEAGGYFTVPDIEKLAPDYKLIKIATTADISKHYLFGESVAVTVTLSASAAARQRQLELSKEIDALLPQLLDDERISAAMFMLARKRLMHDGKIVLEGQFSVPQPLASAPAANAGQPGAPAADPPDGAPRTEMIALSGSAMSTIGSGGAVTTGGSASAMLAKSGSASGTVPPPVPDLDAMSGPVPPGSYTINNPVTLQRTTRPLTGDIALWLMIKLNADMLGWQNYTDRLALLFGPDGAGAPAPTSATDPSFPIFDGAQRLSRRRFLPFTDTDAYRALKVATEAFVVTWGGVVPSNADMPAAAELLASDPYALYLASTRLGINIAQPQANTLANQYFGTTPPLTVPYLQRVVDGLNGTDSQVSALAAQAANIPVQQAVTPLQTPVVPSPANHCGESCLWLNHLNQDFSAKLMRPPLIELIWSYWMEEMQLVQTMNAISRRFQNVSGGPRDPLIQLELDSVRPLNNMIWGWVQDEQHRLPIERRATEYQHEYGFRLYGRAVPTTHAADVRSKFLAAFHTLLNLCVPFFRQADDTTVVPDGFPLLNALREVHLILSEGAHNQFRELPSTSRIEMMMQQWILARPEFREFLPRRAMIAYPEPWMHSVESMRKLQGWGDTNTYQFWQLATTGEQIVSSIRWGNWNSIDDPNNAANWAVFFRPEIQTYIHSYRAVTGVDVSAEPVDVQVPGMHLMRRMQEQLKIKAA</sequence>
<feature type="region of interest" description="Disordered" evidence="1">
    <location>
        <begin position="122"/>
        <end position="145"/>
    </location>
</feature>
<feature type="compositionally biased region" description="Low complexity" evidence="1">
    <location>
        <begin position="122"/>
        <end position="136"/>
    </location>
</feature>
<proteinExistence type="predicted"/>
<evidence type="ECO:0000313" key="3">
    <source>
        <dbReference type="Proteomes" id="UP000494363"/>
    </source>
</evidence>
<gene>
    <name evidence="2" type="ORF">LMG29542_00115</name>
</gene>
<evidence type="ECO:0000313" key="2">
    <source>
        <dbReference type="EMBL" id="CAB3746069.1"/>
    </source>
</evidence>
<protein>
    <recommendedName>
        <fullName evidence="4">8-amino-7-oxononanoate synthase</fullName>
    </recommendedName>
</protein>
<evidence type="ECO:0008006" key="4">
    <source>
        <dbReference type="Google" id="ProtNLM"/>
    </source>
</evidence>
<dbReference type="Proteomes" id="UP000494363">
    <property type="component" value="Unassembled WGS sequence"/>
</dbReference>
<evidence type="ECO:0000256" key="1">
    <source>
        <dbReference type="SAM" id="MobiDB-lite"/>
    </source>
</evidence>
<accession>A0A6J5CVS4</accession>
<dbReference type="EMBL" id="CADIKH010000001">
    <property type="protein sequence ID" value="CAB3746069.1"/>
    <property type="molecule type" value="Genomic_DNA"/>
</dbReference>
<dbReference type="AlphaFoldDB" id="A0A6J5CVS4"/>